<dbReference type="GeneID" id="63804761"/>
<dbReference type="EMBL" id="MCFD01000011">
    <property type="protein sequence ID" value="ORX67791.1"/>
    <property type="molecule type" value="Genomic_DNA"/>
</dbReference>
<reference evidence="1 2" key="1">
    <citation type="submission" date="2016-07" db="EMBL/GenBank/DDBJ databases">
        <title>Pervasive Adenine N6-methylation of Active Genes in Fungi.</title>
        <authorList>
            <consortium name="DOE Joint Genome Institute"/>
            <person name="Mondo S.J."/>
            <person name="Dannebaum R.O."/>
            <person name="Kuo R.C."/>
            <person name="Labutti K."/>
            <person name="Haridas S."/>
            <person name="Kuo A."/>
            <person name="Salamov A."/>
            <person name="Ahrendt S.R."/>
            <person name="Lipzen A."/>
            <person name="Sullivan W."/>
            <person name="Andreopoulos W.B."/>
            <person name="Clum A."/>
            <person name="Lindquist E."/>
            <person name="Daum C."/>
            <person name="Ramamoorthy G.K."/>
            <person name="Gryganskyi A."/>
            <person name="Culley D."/>
            <person name="Magnuson J.K."/>
            <person name="James T.Y."/>
            <person name="O'Malley M.A."/>
            <person name="Stajich J.E."/>
            <person name="Spatafora J.W."/>
            <person name="Visel A."/>
            <person name="Grigoriev I.V."/>
        </authorList>
    </citation>
    <scope>NUCLEOTIDE SEQUENCE [LARGE SCALE GENOMIC DNA]</scope>
    <source>
        <strain evidence="1 2">ATCC 12442</strain>
    </source>
</reference>
<protein>
    <recommendedName>
        <fullName evidence="3">F-box domain-containing protein</fullName>
    </recommendedName>
</protein>
<comment type="caution">
    <text evidence="1">The sequence shown here is derived from an EMBL/GenBank/DDBJ whole genome shotgun (WGS) entry which is preliminary data.</text>
</comment>
<dbReference type="OrthoDB" id="5522622at2759"/>
<gene>
    <name evidence="1" type="ORF">DL89DRAFT_268993</name>
</gene>
<dbReference type="InterPro" id="IPR032675">
    <property type="entry name" value="LRR_dom_sf"/>
</dbReference>
<dbReference type="RefSeq" id="XP_040741637.1">
    <property type="nucleotide sequence ID" value="XM_040888113.1"/>
</dbReference>
<organism evidence="1 2">
    <name type="scientific">Linderina pennispora</name>
    <dbReference type="NCBI Taxonomy" id="61395"/>
    <lineage>
        <taxon>Eukaryota</taxon>
        <taxon>Fungi</taxon>
        <taxon>Fungi incertae sedis</taxon>
        <taxon>Zoopagomycota</taxon>
        <taxon>Kickxellomycotina</taxon>
        <taxon>Kickxellomycetes</taxon>
        <taxon>Kickxellales</taxon>
        <taxon>Kickxellaceae</taxon>
        <taxon>Linderina</taxon>
    </lineage>
</organism>
<evidence type="ECO:0000313" key="1">
    <source>
        <dbReference type="EMBL" id="ORX67791.1"/>
    </source>
</evidence>
<dbReference type="AlphaFoldDB" id="A0A1Y1W2L6"/>
<evidence type="ECO:0000313" key="2">
    <source>
        <dbReference type="Proteomes" id="UP000193922"/>
    </source>
</evidence>
<accession>A0A1Y1W2L6</accession>
<proteinExistence type="predicted"/>
<name>A0A1Y1W2L6_9FUNG</name>
<sequence length="578" mass="64732">MDHLPPHIIDSIVSYTIGRDKLRPELRTDAKPVTVPHTLYPLMSIDPEWRRVASSFIGESAIIFINSQGTDNQNYPEDTQSLGRIIAAGLEHHVRHFQLYCTPEDVANGTVHSVVGTLFTQCEGRLTKVYTVTVCVSVLNSHEQYHRHMRGQPAIDPQELASIEKGFNLNIGRIGELLREAMPNIVSVVYSGDHYSMLDNKRINTTALSAFLGVAPSIQCLSVLGNQTLYADFDSKLAPRLKHMHVDLSDGSGNGLIELVVRNADCLEMLSVEFQSSEPLNKLFHNPADKSPVVYSRLHTFTAPFKNGWRVQDDGCAPTANPFPVLRKFVWKRMCQFRTSSVFRWIQPTVEVMEVHISYQNYEMFVKDGVFDGGSFPNLRRVDLSWYTGPDGISIVDPAGLLPRVLSLSPVLEEVAFDKRVSYACRVVAPLYRCRDLKELTIAGIQFTIADAIGLINTFPNLQSVVLSLKTSHDVNERGDVSDAEVKEFLEKHSHVANSQLRTLEISTVVFTTRPRAAQHILLLASIFKSIQGIKIRSLNEKRDAAILGALDEAKQRKCFDNDGEGRPQCMEFSLVEK</sequence>
<evidence type="ECO:0008006" key="3">
    <source>
        <dbReference type="Google" id="ProtNLM"/>
    </source>
</evidence>
<dbReference type="Proteomes" id="UP000193922">
    <property type="component" value="Unassembled WGS sequence"/>
</dbReference>
<dbReference type="Gene3D" id="3.80.10.10">
    <property type="entry name" value="Ribonuclease Inhibitor"/>
    <property type="match status" value="1"/>
</dbReference>
<keyword evidence="2" id="KW-1185">Reference proteome</keyword>